<dbReference type="AlphaFoldDB" id="A0A392S163"/>
<reference evidence="2 3" key="1">
    <citation type="journal article" date="2018" name="Front. Plant Sci.">
        <title>Red Clover (Trifolium pratense) and Zigzag Clover (T. medium) - A Picture of Genomic Similarities and Differences.</title>
        <authorList>
            <person name="Dluhosova J."/>
            <person name="Istvanek J."/>
            <person name="Nedelnik J."/>
            <person name="Repkova J."/>
        </authorList>
    </citation>
    <scope>NUCLEOTIDE SEQUENCE [LARGE SCALE GENOMIC DNA]</scope>
    <source>
        <strain evidence="3">cv. 10/8</strain>
        <tissue evidence="2">Leaf</tissue>
    </source>
</reference>
<dbReference type="Proteomes" id="UP000265520">
    <property type="component" value="Unassembled WGS sequence"/>
</dbReference>
<evidence type="ECO:0000256" key="1">
    <source>
        <dbReference type="SAM" id="MobiDB-lite"/>
    </source>
</evidence>
<keyword evidence="3" id="KW-1185">Reference proteome</keyword>
<proteinExistence type="predicted"/>
<accession>A0A392S163</accession>
<evidence type="ECO:0000313" key="3">
    <source>
        <dbReference type="Proteomes" id="UP000265520"/>
    </source>
</evidence>
<name>A0A392S163_9FABA</name>
<sequence>GQENKLVLKQGNGRKEGKQERAKKKVTKENKEWA</sequence>
<organism evidence="2 3">
    <name type="scientific">Trifolium medium</name>
    <dbReference type="NCBI Taxonomy" id="97028"/>
    <lineage>
        <taxon>Eukaryota</taxon>
        <taxon>Viridiplantae</taxon>
        <taxon>Streptophyta</taxon>
        <taxon>Embryophyta</taxon>
        <taxon>Tracheophyta</taxon>
        <taxon>Spermatophyta</taxon>
        <taxon>Magnoliopsida</taxon>
        <taxon>eudicotyledons</taxon>
        <taxon>Gunneridae</taxon>
        <taxon>Pentapetalae</taxon>
        <taxon>rosids</taxon>
        <taxon>fabids</taxon>
        <taxon>Fabales</taxon>
        <taxon>Fabaceae</taxon>
        <taxon>Papilionoideae</taxon>
        <taxon>50 kb inversion clade</taxon>
        <taxon>NPAAA clade</taxon>
        <taxon>Hologalegina</taxon>
        <taxon>IRL clade</taxon>
        <taxon>Trifolieae</taxon>
        <taxon>Trifolium</taxon>
    </lineage>
</organism>
<dbReference type="EMBL" id="LXQA010306640">
    <property type="protein sequence ID" value="MCI42611.1"/>
    <property type="molecule type" value="Genomic_DNA"/>
</dbReference>
<protein>
    <submittedName>
        <fullName evidence="2">Uncharacterized protein</fullName>
    </submittedName>
</protein>
<feature type="region of interest" description="Disordered" evidence="1">
    <location>
        <begin position="1"/>
        <end position="34"/>
    </location>
</feature>
<comment type="caution">
    <text evidence="2">The sequence shown here is derived from an EMBL/GenBank/DDBJ whole genome shotgun (WGS) entry which is preliminary data.</text>
</comment>
<feature type="non-terminal residue" evidence="2">
    <location>
        <position position="1"/>
    </location>
</feature>
<evidence type="ECO:0000313" key="2">
    <source>
        <dbReference type="EMBL" id="MCI42611.1"/>
    </source>
</evidence>